<protein>
    <submittedName>
        <fullName evidence="2">Uncharacterized protein</fullName>
    </submittedName>
</protein>
<dbReference type="InterPro" id="IPR044717">
    <property type="entry name" value="NIC1"/>
</dbReference>
<keyword evidence="3" id="KW-1185">Reference proteome</keyword>
<accession>A0A445CLD7</accession>
<dbReference type="PANTHER" id="PTHR47297">
    <property type="match status" value="1"/>
</dbReference>
<dbReference type="Proteomes" id="UP000289738">
    <property type="component" value="Chromosome A06"/>
</dbReference>
<evidence type="ECO:0000313" key="2">
    <source>
        <dbReference type="EMBL" id="RYR51727.1"/>
    </source>
</evidence>
<dbReference type="GO" id="GO:0008936">
    <property type="term" value="F:nicotinamidase activity"/>
    <property type="evidence" value="ECO:0007669"/>
    <property type="project" value="InterPro"/>
</dbReference>
<evidence type="ECO:0000313" key="3">
    <source>
        <dbReference type="Proteomes" id="UP000289738"/>
    </source>
</evidence>
<proteinExistence type="predicted"/>
<name>A0A445CLD7_ARAHY</name>
<feature type="compositionally biased region" description="Basic and acidic residues" evidence="1">
    <location>
        <begin position="55"/>
        <end position="66"/>
    </location>
</feature>
<comment type="caution">
    <text evidence="2">The sequence shown here is derived from an EMBL/GenBank/DDBJ whole genome shotgun (WGS) entry which is preliminary data.</text>
</comment>
<dbReference type="AlphaFoldDB" id="A0A445CLD7"/>
<dbReference type="EMBL" id="SDMP01000006">
    <property type="protein sequence ID" value="RYR51727.1"/>
    <property type="molecule type" value="Genomic_DNA"/>
</dbReference>
<gene>
    <name evidence="2" type="ORF">Ahy_A06g026709</name>
</gene>
<evidence type="ECO:0000256" key="1">
    <source>
        <dbReference type="SAM" id="MobiDB-lite"/>
    </source>
</evidence>
<organism evidence="2 3">
    <name type="scientific">Arachis hypogaea</name>
    <name type="common">Peanut</name>
    <dbReference type="NCBI Taxonomy" id="3818"/>
    <lineage>
        <taxon>Eukaryota</taxon>
        <taxon>Viridiplantae</taxon>
        <taxon>Streptophyta</taxon>
        <taxon>Embryophyta</taxon>
        <taxon>Tracheophyta</taxon>
        <taxon>Spermatophyta</taxon>
        <taxon>Magnoliopsida</taxon>
        <taxon>eudicotyledons</taxon>
        <taxon>Gunneridae</taxon>
        <taxon>Pentapetalae</taxon>
        <taxon>rosids</taxon>
        <taxon>fabids</taxon>
        <taxon>Fabales</taxon>
        <taxon>Fabaceae</taxon>
        <taxon>Papilionoideae</taxon>
        <taxon>50 kb inversion clade</taxon>
        <taxon>dalbergioids sensu lato</taxon>
        <taxon>Dalbergieae</taxon>
        <taxon>Pterocarpus clade</taxon>
        <taxon>Arachis</taxon>
    </lineage>
</organism>
<reference evidence="2 3" key="1">
    <citation type="submission" date="2019-01" db="EMBL/GenBank/DDBJ databases">
        <title>Sequencing of cultivated peanut Arachis hypogaea provides insights into genome evolution and oil improvement.</title>
        <authorList>
            <person name="Chen X."/>
        </authorList>
    </citation>
    <scope>NUCLEOTIDE SEQUENCE [LARGE SCALE GENOMIC DNA]</scope>
    <source>
        <strain evidence="3">cv. Fuhuasheng</strain>
        <tissue evidence="2">Leaves</tissue>
    </source>
</reference>
<feature type="region of interest" description="Disordered" evidence="1">
    <location>
        <begin position="55"/>
        <end position="74"/>
    </location>
</feature>
<dbReference type="GO" id="GO:0019365">
    <property type="term" value="P:pyridine nucleotide salvage"/>
    <property type="evidence" value="ECO:0007669"/>
    <property type="project" value="InterPro"/>
</dbReference>
<dbReference type="PANTHER" id="PTHR47297:SF2">
    <property type="entry name" value="OS02G0606800 PROTEIN"/>
    <property type="match status" value="1"/>
</dbReference>
<sequence length="74" mass="8644">MVSQTVELLKNEIPLEQESVAPREANRQISRMINKSERLARLFCEKKLPVMAFLDSHHPNKSEDPYPPHYDILN</sequence>